<keyword evidence="14" id="KW-1185">Reference proteome</keyword>
<dbReference type="Gene3D" id="3.30.70.1050">
    <property type="entry name" value="Trigger factor ribosome-binding domain"/>
    <property type="match status" value="1"/>
</dbReference>
<dbReference type="Gene3D" id="1.10.3120.10">
    <property type="entry name" value="Trigger factor, C-terminal domain"/>
    <property type="match status" value="1"/>
</dbReference>
<evidence type="ECO:0000256" key="6">
    <source>
        <dbReference type="ARBA" id="ARBA00023186"/>
    </source>
</evidence>
<evidence type="ECO:0000256" key="9">
    <source>
        <dbReference type="HAMAP-Rule" id="MF_00303"/>
    </source>
</evidence>
<comment type="catalytic activity">
    <reaction evidence="1 9">
        <text>[protein]-peptidylproline (omega=180) = [protein]-peptidylproline (omega=0)</text>
        <dbReference type="Rhea" id="RHEA:16237"/>
        <dbReference type="Rhea" id="RHEA-COMP:10747"/>
        <dbReference type="Rhea" id="RHEA-COMP:10748"/>
        <dbReference type="ChEBI" id="CHEBI:83833"/>
        <dbReference type="ChEBI" id="CHEBI:83834"/>
        <dbReference type="EC" id="5.2.1.8"/>
    </reaction>
</comment>
<dbReference type="InterPro" id="IPR008880">
    <property type="entry name" value="Trigger_fac_C"/>
</dbReference>
<dbReference type="PANTHER" id="PTHR30560:SF3">
    <property type="entry name" value="TRIGGER FACTOR-LIKE PROTEIN TIG, CHLOROPLASTIC"/>
    <property type="match status" value="1"/>
</dbReference>
<evidence type="ECO:0000256" key="8">
    <source>
        <dbReference type="ARBA" id="ARBA00029986"/>
    </source>
</evidence>
<gene>
    <name evidence="9 13" type="primary">tig</name>
    <name evidence="13" type="ORF">K7J14_09265</name>
</gene>
<keyword evidence="9" id="KW-0132">Cell division</keyword>
<dbReference type="InterPro" id="IPR046357">
    <property type="entry name" value="PPIase_dom_sf"/>
</dbReference>
<evidence type="ECO:0000259" key="12">
    <source>
        <dbReference type="Pfam" id="PF05698"/>
    </source>
</evidence>
<dbReference type="GO" id="GO:0051301">
    <property type="term" value="P:cell division"/>
    <property type="evidence" value="ECO:0007669"/>
    <property type="project" value="UniProtKB-KW"/>
</dbReference>
<dbReference type="GO" id="GO:0015031">
    <property type="term" value="P:protein transport"/>
    <property type="evidence" value="ECO:0007669"/>
    <property type="project" value="UniProtKB-UniRule"/>
</dbReference>
<accession>A0AAE3EI84</accession>
<feature type="domain" description="PPIase FKBP-type" evidence="10">
    <location>
        <begin position="166"/>
        <end position="239"/>
    </location>
</feature>
<evidence type="ECO:0000256" key="3">
    <source>
        <dbReference type="ARBA" id="ARBA00013194"/>
    </source>
</evidence>
<organism evidence="13 14">
    <name type="scientific">Teretinema zuelzerae</name>
    <dbReference type="NCBI Taxonomy" id="156"/>
    <lineage>
        <taxon>Bacteria</taxon>
        <taxon>Pseudomonadati</taxon>
        <taxon>Spirochaetota</taxon>
        <taxon>Spirochaetia</taxon>
        <taxon>Spirochaetales</taxon>
        <taxon>Treponemataceae</taxon>
        <taxon>Teretinema</taxon>
    </lineage>
</organism>
<evidence type="ECO:0000259" key="11">
    <source>
        <dbReference type="Pfam" id="PF05697"/>
    </source>
</evidence>
<dbReference type="PANTHER" id="PTHR30560">
    <property type="entry name" value="TRIGGER FACTOR CHAPERONE AND PEPTIDYL-PROLYL CIS/TRANS ISOMERASE"/>
    <property type="match status" value="1"/>
</dbReference>
<evidence type="ECO:0000256" key="1">
    <source>
        <dbReference type="ARBA" id="ARBA00000971"/>
    </source>
</evidence>
<dbReference type="EMBL" id="JAINWA010000003">
    <property type="protein sequence ID" value="MCD1654886.1"/>
    <property type="molecule type" value="Genomic_DNA"/>
</dbReference>
<dbReference type="AlphaFoldDB" id="A0AAE3EI84"/>
<keyword evidence="9" id="KW-0963">Cytoplasm</keyword>
<proteinExistence type="inferred from homology"/>
<dbReference type="SUPFAM" id="SSF109998">
    <property type="entry name" value="Triger factor/SurA peptide-binding domain-like"/>
    <property type="match status" value="1"/>
</dbReference>
<dbReference type="SUPFAM" id="SSF54534">
    <property type="entry name" value="FKBP-like"/>
    <property type="match status" value="1"/>
</dbReference>
<dbReference type="GO" id="GO:0043022">
    <property type="term" value="F:ribosome binding"/>
    <property type="evidence" value="ECO:0007669"/>
    <property type="project" value="TreeGrafter"/>
</dbReference>
<dbReference type="GO" id="GO:0043335">
    <property type="term" value="P:protein unfolding"/>
    <property type="evidence" value="ECO:0007669"/>
    <property type="project" value="TreeGrafter"/>
</dbReference>
<comment type="similarity">
    <text evidence="2 9">Belongs to the FKBP-type PPIase family. Tig subfamily.</text>
</comment>
<evidence type="ECO:0000256" key="5">
    <source>
        <dbReference type="ARBA" id="ARBA00023110"/>
    </source>
</evidence>
<name>A0AAE3EI84_9SPIR</name>
<dbReference type="Proteomes" id="UP001198163">
    <property type="component" value="Unassembled WGS sequence"/>
</dbReference>
<evidence type="ECO:0000313" key="13">
    <source>
        <dbReference type="EMBL" id="MCD1654886.1"/>
    </source>
</evidence>
<protein>
    <recommendedName>
        <fullName evidence="4 9">Trigger factor</fullName>
        <shortName evidence="9">TF</shortName>
        <ecNumber evidence="3 9">5.2.1.8</ecNumber>
    </recommendedName>
    <alternativeName>
        <fullName evidence="8 9">PPIase</fullName>
    </alternativeName>
</protein>
<comment type="subcellular location">
    <subcellularLocation>
        <location evidence="9">Cytoplasm</location>
    </subcellularLocation>
    <text evidence="9">About half TF is bound to the ribosome near the polypeptide exit tunnel while the other half is free in the cytoplasm.</text>
</comment>
<keyword evidence="7 9" id="KW-0413">Isomerase</keyword>
<sequence>MNLNKQFTKLEKSRVQLDVTIGKEEIAKGYSDLLQKYSRTMQLPGFRKGKVPVAVLEKKYGEALKGDVAGDIMEKALGEIFEASNEHERPLPYSQPVLDKAPEFDLEKDLSFSVTYDVFPEVKLGKVDGFKLALPVVAIGDAEMKEELEAIRERNAIVVDCNDGDKAKKDFIATVNYSELDDSGAEIAGTQRQDFVFTIGTGYNIFKFDDEVVGMKKGQTKDFTKSFPADFEDKDLAGTTKKLRVTLTALKARNLPALDDELAQDVNEKFKTLDDLKADIKKNMETALENKMKELRSNALLEKIVEENSFELPESMIGAELESRWQMLAQRFRTDAAQLEKLMIASGQSKASMLESWRSEAEKLLKSRVVVELLLKDREIAVTPEDVEAEFAKIAEGAAISVEEVKKHYADPRRKEYLIDDIKEQRLYAQLLEKCTITKGAKTAFADLFKNEQ</sequence>
<comment type="caution">
    <text evidence="13">The sequence shown here is derived from an EMBL/GenBank/DDBJ whole genome shotgun (WGS) entry which is preliminary data.</text>
</comment>
<dbReference type="Gene3D" id="3.10.50.40">
    <property type="match status" value="1"/>
</dbReference>
<feature type="domain" description="Trigger factor C-terminal" evidence="12">
    <location>
        <begin position="272"/>
        <end position="433"/>
    </location>
</feature>
<dbReference type="Pfam" id="PF05697">
    <property type="entry name" value="Trigger_N"/>
    <property type="match status" value="1"/>
</dbReference>
<dbReference type="Pfam" id="PF05698">
    <property type="entry name" value="Trigger_C"/>
    <property type="match status" value="1"/>
</dbReference>
<dbReference type="SUPFAM" id="SSF102735">
    <property type="entry name" value="Trigger factor ribosome-binding domain"/>
    <property type="match status" value="1"/>
</dbReference>
<dbReference type="HAMAP" id="MF_00303">
    <property type="entry name" value="Trigger_factor_Tig"/>
    <property type="match status" value="1"/>
</dbReference>
<dbReference type="GO" id="GO:0003755">
    <property type="term" value="F:peptidyl-prolyl cis-trans isomerase activity"/>
    <property type="evidence" value="ECO:0007669"/>
    <property type="project" value="UniProtKB-UniRule"/>
</dbReference>
<dbReference type="GO" id="GO:0044183">
    <property type="term" value="F:protein folding chaperone"/>
    <property type="evidence" value="ECO:0007669"/>
    <property type="project" value="TreeGrafter"/>
</dbReference>
<dbReference type="GO" id="GO:0051083">
    <property type="term" value="P:'de novo' cotranslational protein folding"/>
    <property type="evidence" value="ECO:0007669"/>
    <property type="project" value="TreeGrafter"/>
</dbReference>
<dbReference type="InterPro" id="IPR027304">
    <property type="entry name" value="Trigger_fact/SurA_dom_sf"/>
</dbReference>
<evidence type="ECO:0000256" key="4">
    <source>
        <dbReference type="ARBA" id="ARBA00016902"/>
    </source>
</evidence>
<dbReference type="RefSeq" id="WP_230755524.1">
    <property type="nucleotide sequence ID" value="NZ_JAINWA010000003.1"/>
</dbReference>
<comment type="function">
    <text evidence="9">Involved in protein export. Acts as a chaperone by maintaining the newly synthesized protein in an open conformation. Functions as a peptidyl-prolyl cis-trans isomerase.</text>
</comment>
<dbReference type="NCBIfam" id="TIGR00115">
    <property type="entry name" value="tig"/>
    <property type="match status" value="1"/>
</dbReference>
<evidence type="ECO:0000259" key="10">
    <source>
        <dbReference type="Pfam" id="PF00254"/>
    </source>
</evidence>
<dbReference type="InterPro" id="IPR001179">
    <property type="entry name" value="PPIase_FKBP_dom"/>
</dbReference>
<dbReference type="InterPro" id="IPR008881">
    <property type="entry name" value="Trigger_fac_ribosome-bd_bac"/>
</dbReference>
<dbReference type="InterPro" id="IPR005215">
    <property type="entry name" value="Trig_fac"/>
</dbReference>
<evidence type="ECO:0000256" key="7">
    <source>
        <dbReference type="ARBA" id="ARBA00023235"/>
    </source>
</evidence>
<keyword evidence="9" id="KW-0131">Cell cycle</keyword>
<keyword evidence="5 9" id="KW-0697">Rotamase</keyword>
<keyword evidence="6 9" id="KW-0143">Chaperone</keyword>
<evidence type="ECO:0000313" key="14">
    <source>
        <dbReference type="Proteomes" id="UP001198163"/>
    </source>
</evidence>
<dbReference type="EC" id="5.2.1.8" evidence="3 9"/>
<evidence type="ECO:0000256" key="2">
    <source>
        <dbReference type="ARBA" id="ARBA00005464"/>
    </source>
</evidence>
<reference evidence="13" key="1">
    <citation type="submission" date="2021-08" db="EMBL/GenBank/DDBJ databases">
        <title>Comparative analyses of Brucepasteria parasyntrophica and Teretinema zuelzerae.</title>
        <authorList>
            <person name="Song Y."/>
            <person name="Brune A."/>
        </authorList>
    </citation>
    <scope>NUCLEOTIDE SEQUENCE</scope>
    <source>
        <strain evidence="13">DSM 1903</strain>
    </source>
</reference>
<dbReference type="InterPro" id="IPR037041">
    <property type="entry name" value="Trigger_fac_C_sf"/>
</dbReference>
<comment type="domain">
    <text evidence="9">Consists of 3 domains; the N-terminus binds the ribosome, the middle domain has PPIase activity, while the C-terminus has intrinsic chaperone activity on its own.</text>
</comment>
<dbReference type="PIRSF" id="PIRSF003095">
    <property type="entry name" value="Trigger_factor"/>
    <property type="match status" value="1"/>
</dbReference>
<dbReference type="Pfam" id="PF00254">
    <property type="entry name" value="FKBP_C"/>
    <property type="match status" value="1"/>
</dbReference>
<feature type="domain" description="Trigger factor ribosome-binding bacterial" evidence="11">
    <location>
        <begin position="5"/>
        <end position="150"/>
    </location>
</feature>
<dbReference type="InterPro" id="IPR036611">
    <property type="entry name" value="Trigger_fac_ribosome-bd_sf"/>
</dbReference>
<dbReference type="GO" id="GO:0005737">
    <property type="term" value="C:cytoplasm"/>
    <property type="evidence" value="ECO:0007669"/>
    <property type="project" value="UniProtKB-SubCell"/>
</dbReference>